<protein>
    <submittedName>
        <fullName evidence="1">Uncharacterized protein</fullName>
    </submittedName>
</protein>
<gene>
    <name evidence="1" type="ORF">METZ01_LOCUS479027</name>
</gene>
<sequence length="44" mass="5401">MYQYKEGLESPKYQRLFIIRSNTIKTYPDPNPKHFWDGQRLEIV</sequence>
<proteinExistence type="predicted"/>
<organism evidence="1">
    <name type="scientific">marine metagenome</name>
    <dbReference type="NCBI Taxonomy" id="408172"/>
    <lineage>
        <taxon>unclassified sequences</taxon>
        <taxon>metagenomes</taxon>
        <taxon>ecological metagenomes</taxon>
    </lineage>
</organism>
<name>A0A383C276_9ZZZZ</name>
<evidence type="ECO:0000313" key="1">
    <source>
        <dbReference type="EMBL" id="SVE26173.1"/>
    </source>
</evidence>
<dbReference type="EMBL" id="UINC01205135">
    <property type="protein sequence ID" value="SVE26173.1"/>
    <property type="molecule type" value="Genomic_DNA"/>
</dbReference>
<reference evidence="1" key="1">
    <citation type="submission" date="2018-05" db="EMBL/GenBank/DDBJ databases">
        <authorList>
            <person name="Lanie J.A."/>
            <person name="Ng W.-L."/>
            <person name="Kazmierczak K.M."/>
            <person name="Andrzejewski T.M."/>
            <person name="Davidsen T.M."/>
            <person name="Wayne K.J."/>
            <person name="Tettelin H."/>
            <person name="Glass J.I."/>
            <person name="Rusch D."/>
            <person name="Podicherti R."/>
            <person name="Tsui H.-C.T."/>
            <person name="Winkler M.E."/>
        </authorList>
    </citation>
    <scope>NUCLEOTIDE SEQUENCE</scope>
</reference>
<accession>A0A383C276</accession>
<dbReference type="AlphaFoldDB" id="A0A383C276"/>